<evidence type="ECO:0000313" key="1">
    <source>
        <dbReference type="EMBL" id="GHP06925.1"/>
    </source>
</evidence>
<gene>
    <name evidence="1" type="ORF">PPROV_000566900</name>
</gene>
<organism evidence="1 2">
    <name type="scientific">Pycnococcus provasolii</name>
    <dbReference type="NCBI Taxonomy" id="41880"/>
    <lineage>
        <taxon>Eukaryota</taxon>
        <taxon>Viridiplantae</taxon>
        <taxon>Chlorophyta</taxon>
        <taxon>Pseudoscourfieldiophyceae</taxon>
        <taxon>Pseudoscourfieldiales</taxon>
        <taxon>Pycnococcaceae</taxon>
        <taxon>Pycnococcus</taxon>
    </lineage>
</organism>
<comment type="caution">
    <text evidence="1">The sequence shown here is derived from an EMBL/GenBank/DDBJ whole genome shotgun (WGS) entry which is preliminary data.</text>
</comment>
<name>A0A830HJM0_9CHLO</name>
<evidence type="ECO:0000313" key="2">
    <source>
        <dbReference type="Proteomes" id="UP000660262"/>
    </source>
</evidence>
<reference evidence="1" key="1">
    <citation type="submission" date="2020-10" db="EMBL/GenBank/DDBJ databases">
        <title>Unveiling of a novel bifunctional photoreceptor, Dualchrome1, isolated from a cosmopolitan green alga.</title>
        <authorList>
            <person name="Suzuki S."/>
            <person name="Kawachi M."/>
        </authorList>
    </citation>
    <scope>NUCLEOTIDE SEQUENCE</scope>
    <source>
        <strain evidence="1">NIES 2893</strain>
    </source>
</reference>
<keyword evidence="2" id="KW-1185">Reference proteome</keyword>
<accession>A0A830HJM0</accession>
<dbReference type="Proteomes" id="UP000660262">
    <property type="component" value="Unassembled WGS sequence"/>
</dbReference>
<dbReference type="AlphaFoldDB" id="A0A830HJM0"/>
<proteinExistence type="predicted"/>
<dbReference type="EMBL" id="BNJQ01000014">
    <property type="protein sequence ID" value="GHP06925.1"/>
    <property type="molecule type" value="Genomic_DNA"/>
</dbReference>
<sequence length="96" mass="10155">MHNNPAWKCHMNSTTVNFHGTWKRHARFQLDSRLQAWSTRRTLYEPVSLAGVIGGDVIGGDGGTFSSGDGTGSGLGGDVSVPLVVLHADSECATLS</sequence>
<protein>
    <submittedName>
        <fullName evidence="1">Uncharacterized protein</fullName>
    </submittedName>
</protein>